<evidence type="ECO:0000313" key="2">
    <source>
        <dbReference type="EnsemblPlants" id="AET5Gv20803500.1"/>
    </source>
</evidence>
<reference evidence="3" key="1">
    <citation type="journal article" date="2014" name="Science">
        <title>Ancient hybridizations among the ancestral genomes of bread wheat.</title>
        <authorList>
            <consortium name="International Wheat Genome Sequencing Consortium,"/>
            <person name="Marcussen T."/>
            <person name="Sandve S.R."/>
            <person name="Heier L."/>
            <person name="Spannagl M."/>
            <person name="Pfeifer M."/>
            <person name="Jakobsen K.S."/>
            <person name="Wulff B.B."/>
            <person name="Steuernagel B."/>
            <person name="Mayer K.F."/>
            <person name="Olsen O.A."/>
        </authorList>
    </citation>
    <scope>NUCLEOTIDE SEQUENCE [LARGE SCALE GENOMIC DNA]</scope>
    <source>
        <strain evidence="3">cv. AL8/78</strain>
    </source>
</reference>
<reference evidence="2" key="4">
    <citation type="submission" date="2019-03" db="UniProtKB">
        <authorList>
            <consortium name="EnsemblPlants"/>
        </authorList>
    </citation>
    <scope>IDENTIFICATION</scope>
</reference>
<reference evidence="2" key="5">
    <citation type="journal article" date="2021" name="G3 (Bethesda)">
        <title>Aegilops tauschii genome assembly Aet v5.0 features greater sequence contiguity and improved annotation.</title>
        <authorList>
            <person name="Wang L."/>
            <person name="Zhu T."/>
            <person name="Rodriguez J.C."/>
            <person name="Deal K.R."/>
            <person name="Dubcovsky J."/>
            <person name="McGuire P.E."/>
            <person name="Lux T."/>
            <person name="Spannagl M."/>
            <person name="Mayer K.F.X."/>
            <person name="Baldrich P."/>
            <person name="Meyers B.C."/>
            <person name="Huo N."/>
            <person name="Gu Y.Q."/>
            <person name="Zhou H."/>
            <person name="Devos K.M."/>
            <person name="Bennetzen J.L."/>
            <person name="Unver T."/>
            <person name="Budak H."/>
            <person name="Gulick P.J."/>
            <person name="Galiba G."/>
            <person name="Kalapos B."/>
            <person name="Nelson D.R."/>
            <person name="Li P."/>
            <person name="You F.M."/>
            <person name="Luo M.C."/>
            <person name="Dvorak J."/>
        </authorList>
    </citation>
    <scope>NUCLEOTIDE SEQUENCE [LARGE SCALE GENOMIC DNA]</scope>
    <source>
        <strain evidence="2">cv. AL8/78</strain>
    </source>
</reference>
<dbReference type="EnsemblPlants" id="AET5Gv20803500.1">
    <property type="protein sequence ID" value="AET5Gv20803500.1"/>
    <property type="gene ID" value="AET5Gv20803500"/>
</dbReference>
<dbReference type="Gramene" id="AET5Gv20803500.1">
    <property type="protein sequence ID" value="AET5Gv20803500.1"/>
    <property type="gene ID" value="AET5Gv20803500"/>
</dbReference>
<dbReference type="Proteomes" id="UP000015105">
    <property type="component" value="Chromosome 5D"/>
</dbReference>
<accession>A0A453LJW2</accession>
<protein>
    <submittedName>
        <fullName evidence="2">Uncharacterized protein</fullName>
    </submittedName>
</protein>
<organism evidence="2 3">
    <name type="scientific">Aegilops tauschii subsp. strangulata</name>
    <name type="common">Goatgrass</name>
    <dbReference type="NCBI Taxonomy" id="200361"/>
    <lineage>
        <taxon>Eukaryota</taxon>
        <taxon>Viridiplantae</taxon>
        <taxon>Streptophyta</taxon>
        <taxon>Embryophyta</taxon>
        <taxon>Tracheophyta</taxon>
        <taxon>Spermatophyta</taxon>
        <taxon>Magnoliopsida</taxon>
        <taxon>Liliopsida</taxon>
        <taxon>Poales</taxon>
        <taxon>Poaceae</taxon>
        <taxon>BOP clade</taxon>
        <taxon>Pooideae</taxon>
        <taxon>Triticodae</taxon>
        <taxon>Triticeae</taxon>
        <taxon>Triticinae</taxon>
        <taxon>Aegilops</taxon>
    </lineage>
</organism>
<feature type="region of interest" description="Disordered" evidence="1">
    <location>
        <begin position="124"/>
        <end position="150"/>
    </location>
</feature>
<reference evidence="3" key="2">
    <citation type="journal article" date="2017" name="Nat. Plants">
        <title>The Aegilops tauschii genome reveals multiple impacts of transposons.</title>
        <authorList>
            <person name="Zhao G."/>
            <person name="Zou C."/>
            <person name="Li K."/>
            <person name="Wang K."/>
            <person name="Li T."/>
            <person name="Gao L."/>
            <person name="Zhang X."/>
            <person name="Wang H."/>
            <person name="Yang Z."/>
            <person name="Liu X."/>
            <person name="Jiang W."/>
            <person name="Mao L."/>
            <person name="Kong X."/>
            <person name="Jiao Y."/>
            <person name="Jia J."/>
        </authorList>
    </citation>
    <scope>NUCLEOTIDE SEQUENCE [LARGE SCALE GENOMIC DNA]</scope>
    <source>
        <strain evidence="3">cv. AL8/78</strain>
    </source>
</reference>
<reference evidence="2" key="3">
    <citation type="journal article" date="2017" name="Nature">
        <title>Genome sequence of the progenitor of the wheat D genome Aegilops tauschii.</title>
        <authorList>
            <person name="Luo M.C."/>
            <person name="Gu Y.Q."/>
            <person name="Puiu D."/>
            <person name="Wang H."/>
            <person name="Twardziok S.O."/>
            <person name="Deal K.R."/>
            <person name="Huo N."/>
            <person name="Zhu T."/>
            <person name="Wang L."/>
            <person name="Wang Y."/>
            <person name="McGuire P.E."/>
            <person name="Liu S."/>
            <person name="Long H."/>
            <person name="Ramasamy R.K."/>
            <person name="Rodriguez J.C."/>
            <person name="Van S.L."/>
            <person name="Yuan L."/>
            <person name="Wang Z."/>
            <person name="Xia Z."/>
            <person name="Xiao L."/>
            <person name="Anderson O.D."/>
            <person name="Ouyang S."/>
            <person name="Liang Y."/>
            <person name="Zimin A.V."/>
            <person name="Pertea G."/>
            <person name="Qi P."/>
            <person name="Bennetzen J.L."/>
            <person name="Dai X."/>
            <person name="Dawson M.W."/>
            <person name="Muller H.G."/>
            <person name="Kugler K."/>
            <person name="Rivarola-Duarte L."/>
            <person name="Spannagl M."/>
            <person name="Mayer K.F.X."/>
            <person name="Lu F.H."/>
            <person name="Bevan M.W."/>
            <person name="Leroy P."/>
            <person name="Li P."/>
            <person name="You F.M."/>
            <person name="Sun Q."/>
            <person name="Liu Z."/>
            <person name="Lyons E."/>
            <person name="Wicker T."/>
            <person name="Salzberg S.L."/>
            <person name="Devos K.M."/>
            <person name="Dvorak J."/>
        </authorList>
    </citation>
    <scope>NUCLEOTIDE SEQUENCE [LARGE SCALE GENOMIC DNA]</scope>
    <source>
        <strain evidence="2">cv. AL8/78</strain>
    </source>
</reference>
<name>A0A453LJW2_AEGTS</name>
<dbReference type="AlphaFoldDB" id="A0A453LJW2"/>
<evidence type="ECO:0000256" key="1">
    <source>
        <dbReference type="SAM" id="MobiDB-lite"/>
    </source>
</evidence>
<evidence type="ECO:0000313" key="3">
    <source>
        <dbReference type="Proteomes" id="UP000015105"/>
    </source>
</evidence>
<sequence length="150" mass="16039">VEQRSAGPEFSSWPRAPQAAGIQADARHSSLAVRAAACRRATSNAGASRPARDSRWRGATARNCARGRAKGDGLVIVNLLPGNGVLRVNCAGPHDRRPLLHQLPAAARHQVEIYGIQYPTRFRRSKPHEEAAADAAGASTSHPQEILQAD</sequence>
<proteinExistence type="predicted"/>
<keyword evidence="3" id="KW-1185">Reference proteome</keyword>
<feature type="region of interest" description="Disordered" evidence="1">
    <location>
        <begin position="1"/>
        <end position="25"/>
    </location>
</feature>